<protein>
    <submittedName>
        <fullName evidence="2">Uncharacterized protein</fullName>
    </submittedName>
</protein>
<comment type="caution">
    <text evidence="2">The sequence shown here is derived from an EMBL/GenBank/DDBJ whole genome shotgun (WGS) entry which is preliminary data.</text>
</comment>
<feature type="region of interest" description="Disordered" evidence="1">
    <location>
        <begin position="1"/>
        <end position="27"/>
    </location>
</feature>
<evidence type="ECO:0000313" key="2">
    <source>
        <dbReference type="EMBL" id="GED06166.1"/>
    </source>
</evidence>
<dbReference type="EMBL" id="BJNY01000008">
    <property type="protein sequence ID" value="GED06166.1"/>
    <property type="molecule type" value="Genomic_DNA"/>
</dbReference>
<keyword evidence="3" id="KW-1185">Reference proteome</keyword>
<dbReference type="RefSeq" id="WP_141363931.1">
    <property type="nucleotide sequence ID" value="NZ_BAAAJL010000003.1"/>
</dbReference>
<sequence length="367" mass="39952">MASKKRQSKKNSGPGNPAKAAPRGRSVHRIQAEQAVDALRDQYVRWVAAQVPGFSTADAAQASEIQLEVVQAVVGDYAEAARSSQIFKIDAEIFGESLAQFLVTLPDEVAPEPIFTTWLDFLSFVEEHELWEGDQESFEELREMLEDALEGFAEGDAEICELLRGTALFPRVKSFALALEDGIDVTDFSEASNEPRARVLAAMGVESSDPDAPAPLEFNYIWNAAMMSVVVSDGDKIVRDEEAFAAFLEGEDAASAQILFEMAVGAVQGHLNPTMDDTLRDEAHYLVLRNLLVTASTGREGDVEGLRRNIGPKIYDQVLPEAQAAMASLASFGLLELNDGVYSIDERLAPVISAGISEVEAFFEDAE</sequence>
<reference evidence="2 3" key="1">
    <citation type="submission" date="2019-06" db="EMBL/GenBank/DDBJ databases">
        <title>Whole genome shotgun sequence of Glutamicibacter uratoxydans NBRC 15515.</title>
        <authorList>
            <person name="Hosoyama A."/>
            <person name="Uohara A."/>
            <person name="Ohji S."/>
            <person name="Ichikawa N."/>
        </authorList>
    </citation>
    <scope>NUCLEOTIDE SEQUENCE [LARGE SCALE GENOMIC DNA]</scope>
    <source>
        <strain evidence="2 3">NBRC 15515</strain>
    </source>
</reference>
<organism evidence="2 3">
    <name type="scientific">Glutamicibacter uratoxydans</name>
    <name type="common">Arthrobacter uratoxydans</name>
    <dbReference type="NCBI Taxonomy" id="43667"/>
    <lineage>
        <taxon>Bacteria</taxon>
        <taxon>Bacillati</taxon>
        <taxon>Actinomycetota</taxon>
        <taxon>Actinomycetes</taxon>
        <taxon>Micrococcales</taxon>
        <taxon>Micrococcaceae</taxon>
        <taxon>Glutamicibacter</taxon>
    </lineage>
</organism>
<accession>A0A4Y4DMK1</accession>
<dbReference type="OrthoDB" id="4927195at2"/>
<name>A0A4Y4DMK1_GLUUR</name>
<gene>
    <name evidence="2" type="ORF">AUR04nite_16980</name>
</gene>
<evidence type="ECO:0000256" key="1">
    <source>
        <dbReference type="SAM" id="MobiDB-lite"/>
    </source>
</evidence>
<evidence type="ECO:0000313" key="3">
    <source>
        <dbReference type="Proteomes" id="UP000316612"/>
    </source>
</evidence>
<dbReference type="AlphaFoldDB" id="A0A4Y4DMK1"/>
<proteinExistence type="predicted"/>
<dbReference type="Proteomes" id="UP000316612">
    <property type="component" value="Unassembled WGS sequence"/>
</dbReference>